<reference evidence="1" key="1">
    <citation type="submission" date="2023-03" db="EMBL/GenBank/DDBJ databases">
        <title>Massive genome expansion in bonnet fungi (Mycena s.s.) driven by repeated elements and novel gene families across ecological guilds.</title>
        <authorList>
            <consortium name="Lawrence Berkeley National Laboratory"/>
            <person name="Harder C.B."/>
            <person name="Miyauchi S."/>
            <person name="Viragh M."/>
            <person name="Kuo A."/>
            <person name="Thoen E."/>
            <person name="Andreopoulos B."/>
            <person name="Lu D."/>
            <person name="Skrede I."/>
            <person name="Drula E."/>
            <person name="Henrissat B."/>
            <person name="Morin E."/>
            <person name="Kohler A."/>
            <person name="Barry K."/>
            <person name="LaButti K."/>
            <person name="Morin E."/>
            <person name="Salamov A."/>
            <person name="Lipzen A."/>
            <person name="Mereny Z."/>
            <person name="Hegedus B."/>
            <person name="Baldrian P."/>
            <person name="Stursova M."/>
            <person name="Weitz H."/>
            <person name="Taylor A."/>
            <person name="Grigoriev I.V."/>
            <person name="Nagy L.G."/>
            <person name="Martin F."/>
            <person name="Kauserud H."/>
        </authorList>
    </citation>
    <scope>NUCLEOTIDE SEQUENCE</scope>
    <source>
        <strain evidence="1">CBHHK002</strain>
    </source>
</reference>
<keyword evidence="2" id="KW-1185">Reference proteome</keyword>
<protein>
    <submittedName>
        <fullName evidence="1">Uncharacterized protein</fullName>
    </submittedName>
</protein>
<proteinExistence type="predicted"/>
<name>A0AAD7EA04_9AGAR</name>
<gene>
    <name evidence="1" type="ORF">DFH08DRAFT_985616</name>
</gene>
<organism evidence="1 2">
    <name type="scientific">Mycena albidolilacea</name>
    <dbReference type="NCBI Taxonomy" id="1033008"/>
    <lineage>
        <taxon>Eukaryota</taxon>
        <taxon>Fungi</taxon>
        <taxon>Dikarya</taxon>
        <taxon>Basidiomycota</taxon>
        <taxon>Agaricomycotina</taxon>
        <taxon>Agaricomycetes</taxon>
        <taxon>Agaricomycetidae</taxon>
        <taxon>Agaricales</taxon>
        <taxon>Marasmiineae</taxon>
        <taxon>Mycenaceae</taxon>
        <taxon>Mycena</taxon>
    </lineage>
</organism>
<evidence type="ECO:0000313" key="2">
    <source>
        <dbReference type="Proteomes" id="UP001218218"/>
    </source>
</evidence>
<dbReference type="AlphaFoldDB" id="A0AAD7EA04"/>
<dbReference type="EMBL" id="JARIHO010000100">
    <property type="protein sequence ID" value="KAJ7304634.1"/>
    <property type="molecule type" value="Genomic_DNA"/>
</dbReference>
<comment type="caution">
    <text evidence="1">The sequence shown here is derived from an EMBL/GenBank/DDBJ whole genome shotgun (WGS) entry which is preliminary data.</text>
</comment>
<accession>A0AAD7EA04</accession>
<evidence type="ECO:0000313" key="1">
    <source>
        <dbReference type="EMBL" id="KAJ7304634.1"/>
    </source>
</evidence>
<sequence>MISEQDSLFELSQLIPDAFVIQLEEMSEKKMVLMILFYCSTSSVIWRNDDGRKNATDEIQATTGLGLVGLHRPEGSCGCGFRRRIKIKNPLPSNQRYRRTSSMAVRVRRREDVTNPSVERKCEKLARAGAAHKFVLVWLHAVPVTGTAVVSTGPERERSVTRRPSFRLFKLTKHASQKAYTAYSTVYGVFSGPVDPSTAVFDGNGRQKCSERAHGTGRFLDGHDSSWQLAALVGLAQGGRNI</sequence>
<dbReference type="Proteomes" id="UP001218218">
    <property type="component" value="Unassembled WGS sequence"/>
</dbReference>